<gene>
    <name evidence="1" type="ORF">TESG_04279</name>
</gene>
<name>F2RZQ2_TRIT1</name>
<protein>
    <submittedName>
        <fullName evidence="1">Uncharacterized protein</fullName>
    </submittedName>
</protein>
<accession>F2RZQ2</accession>
<keyword evidence="2" id="KW-1185">Reference proteome</keyword>
<reference evidence="2" key="1">
    <citation type="journal article" date="2012" name="MBio">
        <title>Comparative genome analysis of Trichophyton rubrum and related dermatophytes reveals candidate genes involved in infection.</title>
        <authorList>
            <person name="Martinez D.A."/>
            <person name="Oliver B.G."/>
            <person name="Graeser Y."/>
            <person name="Goldberg J.M."/>
            <person name="Li W."/>
            <person name="Martinez-Rossi N.M."/>
            <person name="Monod M."/>
            <person name="Shelest E."/>
            <person name="Barton R.C."/>
            <person name="Birch E."/>
            <person name="Brakhage A.A."/>
            <person name="Chen Z."/>
            <person name="Gurr S.J."/>
            <person name="Heiman D."/>
            <person name="Heitman J."/>
            <person name="Kosti I."/>
            <person name="Rossi A."/>
            <person name="Saif S."/>
            <person name="Samalova M."/>
            <person name="Saunders C.W."/>
            <person name="Shea T."/>
            <person name="Summerbell R.C."/>
            <person name="Xu J."/>
            <person name="Young S."/>
            <person name="Zeng Q."/>
            <person name="Birren B.W."/>
            <person name="Cuomo C.A."/>
            <person name="White T.C."/>
        </authorList>
    </citation>
    <scope>NUCLEOTIDE SEQUENCE [LARGE SCALE GENOMIC DNA]</scope>
    <source>
        <strain evidence="2">CBS 112818</strain>
    </source>
</reference>
<organism evidence="1 2">
    <name type="scientific">Trichophyton tonsurans (strain CBS 112818)</name>
    <name type="common">Scalp ringworm fungus</name>
    <dbReference type="NCBI Taxonomy" id="647933"/>
    <lineage>
        <taxon>Eukaryota</taxon>
        <taxon>Fungi</taxon>
        <taxon>Dikarya</taxon>
        <taxon>Ascomycota</taxon>
        <taxon>Pezizomycotina</taxon>
        <taxon>Eurotiomycetes</taxon>
        <taxon>Eurotiomycetidae</taxon>
        <taxon>Onygenales</taxon>
        <taxon>Arthrodermataceae</taxon>
        <taxon>Trichophyton</taxon>
    </lineage>
</organism>
<sequence length="55" mass="6503">MRLRARKSAQRFSGEQFEKKWLCEMEKLVDLQVKRNERTAFTLGEYLILVLPGST</sequence>
<dbReference type="Proteomes" id="UP000009172">
    <property type="component" value="Unassembled WGS sequence"/>
</dbReference>
<dbReference type="EMBL" id="GG698497">
    <property type="protein sequence ID" value="EGD96851.1"/>
    <property type="molecule type" value="Genomic_DNA"/>
</dbReference>
<dbReference type="HOGENOM" id="CLU_3034070_0_0_1"/>
<evidence type="ECO:0000313" key="2">
    <source>
        <dbReference type="Proteomes" id="UP000009172"/>
    </source>
</evidence>
<dbReference type="AlphaFoldDB" id="F2RZQ2"/>
<proteinExistence type="predicted"/>
<evidence type="ECO:0000313" key="1">
    <source>
        <dbReference type="EMBL" id="EGD96851.1"/>
    </source>
</evidence>